<organism evidence="4 5">
    <name type="scientific">Magnetospirillum moscoviense</name>
    <dbReference type="NCBI Taxonomy" id="1437059"/>
    <lineage>
        <taxon>Bacteria</taxon>
        <taxon>Pseudomonadati</taxon>
        <taxon>Pseudomonadota</taxon>
        <taxon>Alphaproteobacteria</taxon>
        <taxon>Rhodospirillales</taxon>
        <taxon>Rhodospirillaceae</taxon>
        <taxon>Magnetospirillum</taxon>
    </lineage>
</organism>
<reference evidence="4 5" key="1">
    <citation type="submission" date="2016-04" db="EMBL/GenBank/DDBJ databases">
        <title>Draft genome sequence of freshwater magnetotactic bacteria Magnetospirillum marisnigri SP-1 and Magnetospirillum moscoviense BB-1.</title>
        <authorList>
            <person name="Koziaeva V."/>
            <person name="Dziuba M.V."/>
            <person name="Ivanov T.M."/>
            <person name="Kuznetsov B."/>
            <person name="Grouzdev D.S."/>
        </authorList>
    </citation>
    <scope>NUCLEOTIDE SEQUENCE [LARGE SCALE GENOMIC DNA]</scope>
    <source>
        <strain evidence="4 5">BB-1</strain>
    </source>
</reference>
<protein>
    <recommendedName>
        <fullName evidence="2">Anti-sigma factor antagonist</fullName>
    </recommendedName>
</protein>
<comment type="caution">
    <text evidence="4">The sequence shown here is derived from an EMBL/GenBank/DDBJ whole genome shotgun (WGS) entry which is preliminary data.</text>
</comment>
<evidence type="ECO:0000256" key="1">
    <source>
        <dbReference type="ARBA" id="ARBA00009013"/>
    </source>
</evidence>
<evidence type="ECO:0000259" key="3">
    <source>
        <dbReference type="PROSITE" id="PS50801"/>
    </source>
</evidence>
<dbReference type="InterPro" id="IPR003658">
    <property type="entry name" value="Anti-sigma_ant"/>
</dbReference>
<dbReference type="SUPFAM" id="SSF52091">
    <property type="entry name" value="SpoIIaa-like"/>
    <property type="match status" value="1"/>
</dbReference>
<dbReference type="Proteomes" id="UP000078543">
    <property type="component" value="Unassembled WGS sequence"/>
</dbReference>
<evidence type="ECO:0000256" key="2">
    <source>
        <dbReference type="RuleBase" id="RU003749"/>
    </source>
</evidence>
<dbReference type="PANTHER" id="PTHR33495">
    <property type="entry name" value="ANTI-SIGMA FACTOR ANTAGONIST TM_1081-RELATED-RELATED"/>
    <property type="match status" value="1"/>
</dbReference>
<dbReference type="InterPro" id="IPR036513">
    <property type="entry name" value="STAS_dom_sf"/>
</dbReference>
<accession>A0A178M6Z1</accession>
<dbReference type="PROSITE" id="PS50801">
    <property type="entry name" value="STAS"/>
    <property type="match status" value="1"/>
</dbReference>
<feature type="domain" description="STAS" evidence="3">
    <location>
        <begin position="20"/>
        <end position="119"/>
    </location>
</feature>
<dbReference type="InterPro" id="IPR002645">
    <property type="entry name" value="STAS_dom"/>
</dbReference>
<dbReference type="GO" id="GO:0043856">
    <property type="term" value="F:anti-sigma factor antagonist activity"/>
    <property type="evidence" value="ECO:0007669"/>
    <property type="project" value="InterPro"/>
</dbReference>
<evidence type="ECO:0000313" key="5">
    <source>
        <dbReference type="Proteomes" id="UP000078543"/>
    </source>
</evidence>
<name>A0A178M6Z1_9PROT</name>
<dbReference type="NCBIfam" id="TIGR00377">
    <property type="entry name" value="ant_ant_sig"/>
    <property type="match status" value="1"/>
</dbReference>
<comment type="similarity">
    <text evidence="1 2">Belongs to the anti-sigma-factor antagonist family.</text>
</comment>
<dbReference type="PANTHER" id="PTHR33495:SF15">
    <property type="entry name" value="STAS DOMAIN-CONTAINING PROTEIN"/>
    <property type="match status" value="1"/>
</dbReference>
<dbReference type="OrthoDB" id="8236316at2"/>
<dbReference type="CDD" id="cd07043">
    <property type="entry name" value="STAS_anti-anti-sigma_factors"/>
    <property type="match status" value="1"/>
</dbReference>
<dbReference type="AlphaFoldDB" id="A0A178M6Z1"/>
<gene>
    <name evidence="4" type="ORF">A6A05_04940</name>
</gene>
<dbReference type="EMBL" id="LWQU01000196">
    <property type="protein sequence ID" value="OAN44512.1"/>
    <property type="molecule type" value="Genomic_DNA"/>
</dbReference>
<sequence>MDVRTREQNSSRPQDGAQAMDYAFEGRDKALTIHVSGRMTHSDYKGFRDILARINTDRPKITVFDLEKVEFVDSSALGMLLIVRDAAQQTETELVLKGASGQVAKLISISKLHKYFTLQ</sequence>
<dbReference type="STRING" id="1437059.A6A05_04940"/>
<evidence type="ECO:0000313" key="4">
    <source>
        <dbReference type="EMBL" id="OAN44512.1"/>
    </source>
</evidence>
<dbReference type="Pfam" id="PF01740">
    <property type="entry name" value="STAS"/>
    <property type="match status" value="1"/>
</dbReference>
<dbReference type="Gene3D" id="3.30.750.24">
    <property type="entry name" value="STAS domain"/>
    <property type="match status" value="1"/>
</dbReference>
<keyword evidence="5" id="KW-1185">Reference proteome</keyword>
<proteinExistence type="inferred from homology"/>